<keyword evidence="3" id="KW-1185">Reference proteome</keyword>
<dbReference type="EMBL" id="LXQA010153479">
    <property type="protein sequence ID" value="MCI26470.1"/>
    <property type="molecule type" value="Genomic_DNA"/>
</dbReference>
<protein>
    <submittedName>
        <fullName evidence="2">Uncharacterized protein</fullName>
    </submittedName>
</protein>
<reference evidence="2 3" key="1">
    <citation type="journal article" date="2018" name="Front. Plant Sci.">
        <title>Red Clover (Trifolium pratense) and Zigzag Clover (T. medium) - A Picture of Genomic Similarities and Differences.</title>
        <authorList>
            <person name="Dluhosova J."/>
            <person name="Istvanek J."/>
            <person name="Nedelnik J."/>
            <person name="Repkova J."/>
        </authorList>
    </citation>
    <scope>NUCLEOTIDE SEQUENCE [LARGE SCALE GENOMIC DNA]</scope>
    <source>
        <strain evidence="3">cv. 10/8</strain>
        <tissue evidence="2">Leaf</tissue>
    </source>
</reference>
<evidence type="ECO:0000313" key="3">
    <source>
        <dbReference type="Proteomes" id="UP000265520"/>
    </source>
</evidence>
<organism evidence="2 3">
    <name type="scientific">Trifolium medium</name>
    <dbReference type="NCBI Taxonomy" id="97028"/>
    <lineage>
        <taxon>Eukaryota</taxon>
        <taxon>Viridiplantae</taxon>
        <taxon>Streptophyta</taxon>
        <taxon>Embryophyta</taxon>
        <taxon>Tracheophyta</taxon>
        <taxon>Spermatophyta</taxon>
        <taxon>Magnoliopsida</taxon>
        <taxon>eudicotyledons</taxon>
        <taxon>Gunneridae</taxon>
        <taxon>Pentapetalae</taxon>
        <taxon>rosids</taxon>
        <taxon>fabids</taxon>
        <taxon>Fabales</taxon>
        <taxon>Fabaceae</taxon>
        <taxon>Papilionoideae</taxon>
        <taxon>50 kb inversion clade</taxon>
        <taxon>NPAAA clade</taxon>
        <taxon>Hologalegina</taxon>
        <taxon>IRL clade</taxon>
        <taxon>Trifolieae</taxon>
        <taxon>Trifolium</taxon>
    </lineage>
</organism>
<comment type="caution">
    <text evidence="2">The sequence shown here is derived from an EMBL/GenBank/DDBJ whole genome shotgun (WGS) entry which is preliminary data.</text>
</comment>
<feature type="non-terminal residue" evidence="2">
    <location>
        <position position="1"/>
    </location>
</feature>
<dbReference type="Proteomes" id="UP000265520">
    <property type="component" value="Unassembled WGS sequence"/>
</dbReference>
<feature type="region of interest" description="Disordered" evidence="1">
    <location>
        <begin position="1"/>
        <end position="46"/>
    </location>
</feature>
<accession>A0A392QS71</accession>
<feature type="compositionally biased region" description="Polar residues" evidence="1">
    <location>
        <begin position="27"/>
        <end position="43"/>
    </location>
</feature>
<dbReference type="AlphaFoldDB" id="A0A392QS71"/>
<proteinExistence type="predicted"/>
<evidence type="ECO:0000256" key="1">
    <source>
        <dbReference type="SAM" id="MobiDB-lite"/>
    </source>
</evidence>
<sequence length="140" mass="16210">DIKSCYNEPPSKRVPGTRSKAYVDVRPSSSGVRGKNLSTSDESGSYDASRCFRRFRRLWSRRHFKKKPRDYFFDLDELSPSEVSLYKKLEAYFDSLKKMVPSPSDPGKMVALERFIDTKAILDKETRHQRSLLFGEGNSF</sequence>
<name>A0A392QS71_9FABA</name>
<evidence type="ECO:0000313" key="2">
    <source>
        <dbReference type="EMBL" id="MCI26470.1"/>
    </source>
</evidence>